<organism evidence="2 3">
    <name type="scientific">Gossypium australe</name>
    <dbReference type="NCBI Taxonomy" id="47621"/>
    <lineage>
        <taxon>Eukaryota</taxon>
        <taxon>Viridiplantae</taxon>
        <taxon>Streptophyta</taxon>
        <taxon>Embryophyta</taxon>
        <taxon>Tracheophyta</taxon>
        <taxon>Spermatophyta</taxon>
        <taxon>Magnoliopsida</taxon>
        <taxon>eudicotyledons</taxon>
        <taxon>Gunneridae</taxon>
        <taxon>Pentapetalae</taxon>
        <taxon>rosids</taxon>
        <taxon>malvids</taxon>
        <taxon>Malvales</taxon>
        <taxon>Malvaceae</taxon>
        <taxon>Malvoideae</taxon>
        <taxon>Gossypium</taxon>
    </lineage>
</organism>
<evidence type="ECO:0000313" key="3">
    <source>
        <dbReference type="Proteomes" id="UP000325315"/>
    </source>
</evidence>
<proteinExistence type="predicted"/>
<name>A0A5B6V3D7_9ROSI</name>
<evidence type="ECO:0000259" key="1">
    <source>
        <dbReference type="Pfam" id="PF13966"/>
    </source>
</evidence>
<protein>
    <submittedName>
        <fullName evidence="2">Retrovirus-related Pol polyprotein LINE-1</fullName>
    </submittedName>
</protein>
<sequence length="374" mass="43884">MARISWDTVCKPKVKGGAGVANLGVKNKALLAKWSWRFVIEKEALWRKVILAKYESNVQQWRFKATYQKDMSAVWRGIVENAKDAEVSKWVRSESFFWKIGNGKSTLFWWDIWCGNRPLKVLFPRLFRLAKNKVSTVVDSLNYSGNGSVNWGDWFSRPLLDRENEMCKDMANKVSGTVLLSEVEDRLYWINDKFGVFLVKKCPDLLILDDEADVNFACSEVWNIKVPPRVRSFLWMLAIDRIPSKEFFIKRGVNIQNFSINCLWCEGKPESASHMFFKCRFIEDFWAKIFNWWDAVWKKVDGFVEFFALCKNVKIAASKKCLWLISIATACWTIWLVRNGLVFDGRRVHMENLVFQTKIRELLWIRSVHNEIML</sequence>
<dbReference type="EMBL" id="SMMG02000008">
    <property type="protein sequence ID" value="KAA3463550.1"/>
    <property type="molecule type" value="Genomic_DNA"/>
</dbReference>
<comment type="caution">
    <text evidence="2">The sequence shown here is derived from an EMBL/GenBank/DDBJ whole genome shotgun (WGS) entry which is preliminary data.</text>
</comment>
<reference evidence="2" key="1">
    <citation type="submission" date="2019-08" db="EMBL/GenBank/DDBJ databases">
        <authorList>
            <person name="Liu F."/>
        </authorList>
    </citation>
    <scope>NUCLEOTIDE SEQUENCE [LARGE SCALE GENOMIC DNA]</scope>
    <source>
        <strain evidence="2">PA1801</strain>
        <tissue evidence="2">Leaf</tissue>
    </source>
</reference>
<dbReference type="PANTHER" id="PTHR36617">
    <property type="entry name" value="PROTEIN, PUTATIVE-RELATED"/>
    <property type="match status" value="1"/>
</dbReference>
<keyword evidence="3" id="KW-1185">Reference proteome</keyword>
<dbReference type="PANTHER" id="PTHR36617:SF15">
    <property type="entry name" value="REVERSE TRANSCRIPTASE ZINC-BINDING DOMAIN-CONTAINING PROTEIN"/>
    <property type="match status" value="1"/>
</dbReference>
<dbReference type="InterPro" id="IPR026960">
    <property type="entry name" value="RVT-Znf"/>
</dbReference>
<dbReference type="AlphaFoldDB" id="A0A5B6V3D7"/>
<feature type="domain" description="Reverse transcriptase zinc-binding" evidence="1">
    <location>
        <begin position="212"/>
        <end position="286"/>
    </location>
</feature>
<accession>A0A5B6V3D7</accession>
<dbReference type="OrthoDB" id="1742664at2759"/>
<evidence type="ECO:0000313" key="2">
    <source>
        <dbReference type="EMBL" id="KAA3463550.1"/>
    </source>
</evidence>
<gene>
    <name evidence="2" type="ORF">EPI10_007889</name>
</gene>
<dbReference type="Proteomes" id="UP000325315">
    <property type="component" value="Unassembled WGS sequence"/>
</dbReference>
<dbReference type="Pfam" id="PF13966">
    <property type="entry name" value="zf-RVT"/>
    <property type="match status" value="1"/>
</dbReference>